<protein>
    <submittedName>
        <fullName evidence="2">Uncharacterized protein</fullName>
    </submittedName>
</protein>
<sequence>MSYSSFIGRVTSSATRGHTFNVETISVSSEQSASKDAFETFLESLRTAAALQSGPLFQPWLGSAEEGEKEEEGEEEGACATVDYEKDETVQDSKSNYNPCAKPSKSALRDFGRGPSFKSISFRCMEDIQDEELSLSARWSVSNAEINDNTNDYLIKENGSRRLSRLRRSRKNTSQRRPPGPASSQNVDHQHDSVLSNGSTRMETQAAKLGACVKAPSGSAEGSGIQTQGNKTVSNNLGLAGLESVVGTGEHGGEPKGKLTVQAPTFSPDVQPQQQQKQKQDQVGGVESILSTASVSDCSLLSCRRHSLDTPAPSSLTLGPGQLLASTHQFFSSTMRGRAALSQDHCSHSCLAPLDGAGCGMPSNCSYKPASSSVPLTPINPDKLIDLSDLPPLNGSRVQKLLESQDALPAPSRLSPRPPSAVRPAKQAAWSISRLGTTSRRRNSLDAPRASALAAADAGAARRCSLDETSRKLVSCRTAKSSDSVMKAVQQGRAQLPGSFHSDVRKFSHDSNQWVGNSDSIPPPYPPSPGAMTPPSNSTAAVQLNDEVPGGHAMAAGTLSNSSSSRPLKPYGTHLAPVGGTSGSFSLWVTGPSATNKVMPTQVASALAGTPVGATGGKQKQQDVLLYTLVEPSTCGGGESSSYSIRHPIQHSMACSSERQGPCKEGGEGRQRMRGGNAAIISSILSRLAGSGAEETRSTSGFLARLFG</sequence>
<feature type="compositionally biased region" description="Polar residues" evidence="1">
    <location>
        <begin position="182"/>
        <end position="201"/>
    </location>
</feature>
<evidence type="ECO:0000256" key="1">
    <source>
        <dbReference type="SAM" id="MobiDB-lite"/>
    </source>
</evidence>
<organism evidence="2 3">
    <name type="scientific">Chlamydomonas eustigma</name>
    <dbReference type="NCBI Taxonomy" id="1157962"/>
    <lineage>
        <taxon>Eukaryota</taxon>
        <taxon>Viridiplantae</taxon>
        <taxon>Chlorophyta</taxon>
        <taxon>core chlorophytes</taxon>
        <taxon>Chlorophyceae</taxon>
        <taxon>CS clade</taxon>
        <taxon>Chlamydomonadales</taxon>
        <taxon>Chlamydomonadaceae</taxon>
        <taxon>Chlamydomonas</taxon>
    </lineage>
</organism>
<feature type="compositionally biased region" description="Basic residues" evidence="1">
    <location>
        <begin position="162"/>
        <end position="174"/>
    </location>
</feature>
<name>A0A250X6C7_9CHLO</name>
<feature type="region of interest" description="Disordered" evidence="1">
    <location>
        <begin position="405"/>
        <end position="429"/>
    </location>
</feature>
<dbReference type="AlphaFoldDB" id="A0A250X6C7"/>
<feature type="region of interest" description="Disordered" evidence="1">
    <location>
        <begin position="157"/>
        <end position="201"/>
    </location>
</feature>
<dbReference type="Proteomes" id="UP000232323">
    <property type="component" value="Unassembled WGS sequence"/>
</dbReference>
<keyword evidence="3" id="KW-1185">Reference proteome</keyword>
<accession>A0A250X6C7</accession>
<feature type="compositionally biased region" description="Low complexity" evidence="1">
    <location>
        <begin position="268"/>
        <end position="283"/>
    </location>
</feature>
<feature type="region of interest" description="Disordered" evidence="1">
    <location>
        <begin position="246"/>
        <end position="285"/>
    </location>
</feature>
<evidence type="ECO:0000313" key="3">
    <source>
        <dbReference type="Proteomes" id="UP000232323"/>
    </source>
</evidence>
<comment type="caution">
    <text evidence="2">The sequence shown here is derived from an EMBL/GenBank/DDBJ whole genome shotgun (WGS) entry which is preliminary data.</text>
</comment>
<feature type="region of interest" description="Disordered" evidence="1">
    <location>
        <begin position="654"/>
        <end position="673"/>
    </location>
</feature>
<feature type="compositionally biased region" description="Acidic residues" evidence="1">
    <location>
        <begin position="65"/>
        <end position="77"/>
    </location>
</feature>
<proteinExistence type="predicted"/>
<dbReference type="EMBL" id="BEGY01000032">
    <property type="protein sequence ID" value="GAX78442.1"/>
    <property type="molecule type" value="Genomic_DNA"/>
</dbReference>
<gene>
    <name evidence="2" type="ORF">CEUSTIGMA_g5883.t1</name>
</gene>
<feature type="region of interest" description="Disordered" evidence="1">
    <location>
        <begin position="510"/>
        <end position="543"/>
    </location>
</feature>
<feature type="compositionally biased region" description="Basic and acidic residues" evidence="1">
    <location>
        <begin position="661"/>
        <end position="671"/>
    </location>
</feature>
<feature type="region of interest" description="Disordered" evidence="1">
    <location>
        <begin position="65"/>
        <end position="98"/>
    </location>
</feature>
<evidence type="ECO:0000313" key="2">
    <source>
        <dbReference type="EMBL" id="GAX78442.1"/>
    </source>
</evidence>
<reference evidence="2 3" key="1">
    <citation type="submission" date="2017-08" db="EMBL/GenBank/DDBJ databases">
        <title>Acidophilic green algal genome provides insights into adaptation to an acidic environment.</title>
        <authorList>
            <person name="Hirooka S."/>
            <person name="Hirose Y."/>
            <person name="Kanesaki Y."/>
            <person name="Higuchi S."/>
            <person name="Fujiwara T."/>
            <person name="Onuma R."/>
            <person name="Era A."/>
            <person name="Ohbayashi R."/>
            <person name="Uzuka A."/>
            <person name="Nozaki H."/>
            <person name="Yoshikawa H."/>
            <person name="Miyagishima S.Y."/>
        </authorList>
    </citation>
    <scope>NUCLEOTIDE SEQUENCE [LARGE SCALE GENOMIC DNA]</scope>
    <source>
        <strain evidence="2 3">NIES-2499</strain>
    </source>
</reference>